<keyword evidence="4" id="KW-0560">Oxidoreductase</keyword>
<dbReference type="GO" id="GO:0010181">
    <property type="term" value="F:FMN binding"/>
    <property type="evidence" value="ECO:0007669"/>
    <property type="project" value="InterPro"/>
</dbReference>
<protein>
    <recommendedName>
        <fullName evidence="5">NADH:flavin oxidoreductase/NADH oxidase N-terminal domain-containing protein</fullName>
    </recommendedName>
</protein>
<organism evidence="6 7">
    <name type="scientific">Cladophialophora immunda</name>
    <dbReference type="NCBI Taxonomy" id="569365"/>
    <lineage>
        <taxon>Eukaryota</taxon>
        <taxon>Fungi</taxon>
        <taxon>Dikarya</taxon>
        <taxon>Ascomycota</taxon>
        <taxon>Pezizomycotina</taxon>
        <taxon>Eurotiomycetes</taxon>
        <taxon>Chaetothyriomycetidae</taxon>
        <taxon>Chaetothyriales</taxon>
        <taxon>Herpotrichiellaceae</taxon>
        <taxon>Cladophialophora</taxon>
    </lineage>
</organism>
<keyword evidence="7" id="KW-1185">Reference proteome</keyword>
<reference evidence="6 7" key="1">
    <citation type="submission" date="2015-01" db="EMBL/GenBank/DDBJ databases">
        <title>The Genome Sequence of Cladophialophora immunda CBS83496.</title>
        <authorList>
            <consortium name="The Broad Institute Genomics Platform"/>
            <person name="Cuomo C."/>
            <person name="de Hoog S."/>
            <person name="Gorbushina A."/>
            <person name="Stielow B."/>
            <person name="Teixiera M."/>
            <person name="Abouelleil A."/>
            <person name="Chapman S.B."/>
            <person name="Priest M."/>
            <person name="Young S.K."/>
            <person name="Wortman J."/>
            <person name="Nusbaum C."/>
            <person name="Birren B."/>
        </authorList>
    </citation>
    <scope>NUCLEOTIDE SEQUENCE [LARGE SCALE GENOMIC DNA]</scope>
    <source>
        <strain evidence="6 7">CBS 83496</strain>
    </source>
</reference>
<dbReference type="OrthoDB" id="1663137at2759"/>
<evidence type="ECO:0000256" key="4">
    <source>
        <dbReference type="ARBA" id="ARBA00023002"/>
    </source>
</evidence>
<proteinExistence type="inferred from homology"/>
<dbReference type="STRING" id="569365.A0A0D2BA67"/>
<dbReference type="InterPro" id="IPR051799">
    <property type="entry name" value="NADH_flavin_oxidoreductase"/>
</dbReference>
<sequence length="482" mass="54254">MGNYGATEPRRYVSDIKDVTPLAQPLHFEFSGRTASNRFMKAAMTEQLSSWHPTDLSKRGIPTRSLIRAYECWAKGEIGVILTGNFMIFPDHLESVGDPVIPPDAPFHGERFEAFKAMAAAGKSQGSIVLPQVSHPGRLSNEYFQKSPVSASAVNVTQVDKKPVHFADPHEATHEEIRTIIDAFAHAAEYIEKAGFDGMEVHGAHGFFLSSFLNVRTNIRTDQYGGSIQNRMRIYEELEVAIRKRVSRTFILGIKINSVEFQESDLSVEDAAKVCRMLEAHRFDFVELSGGSSENTMTGAEHEGEPVRESTMKREAYFLEFAEKIVPGLTKTKTYVTGGLRTVGGMVRALETVDGIGLGRPLILEFDLCKRLLAGEITGCIVQYMAMNEFWLSLMCGNRNIREVGLGNEPLELWDPEVMAELREYYEIWVVNKSTDREYRGNYGVDSTEEMKDIDKNEPVHERRLIPHTVDGYRQPKLSLLF</sequence>
<feature type="domain" description="NADH:flavin oxidoreductase/NADH oxidase N-terminal" evidence="5">
    <location>
        <begin position="24"/>
        <end position="372"/>
    </location>
</feature>
<evidence type="ECO:0000259" key="5">
    <source>
        <dbReference type="Pfam" id="PF00724"/>
    </source>
</evidence>
<comment type="similarity">
    <text evidence="1">Belongs to the NADH:flavin oxidoreductase/NADH oxidase family.</text>
</comment>
<accession>A0A0D2BA67</accession>
<keyword evidence="2" id="KW-0285">Flavoprotein</keyword>
<dbReference type="PANTHER" id="PTHR43656:SF5">
    <property type="entry name" value="NADH:FLAVIN OXIDOREDUCTASE_NADH OXIDASE N-TERMINAL DOMAIN-CONTAINING PROTEIN"/>
    <property type="match status" value="1"/>
</dbReference>
<evidence type="ECO:0000256" key="2">
    <source>
        <dbReference type="ARBA" id="ARBA00022630"/>
    </source>
</evidence>
<name>A0A0D2BA67_9EURO</name>
<dbReference type="EMBL" id="KN847040">
    <property type="protein sequence ID" value="KIW34452.1"/>
    <property type="molecule type" value="Genomic_DNA"/>
</dbReference>
<dbReference type="GO" id="GO:0016491">
    <property type="term" value="F:oxidoreductase activity"/>
    <property type="evidence" value="ECO:0007669"/>
    <property type="project" value="UniProtKB-KW"/>
</dbReference>
<dbReference type="InterPro" id="IPR013785">
    <property type="entry name" value="Aldolase_TIM"/>
</dbReference>
<evidence type="ECO:0000256" key="3">
    <source>
        <dbReference type="ARBA" id="ARBA00022643"/>
    </source>
</evidence>
<dbReference type="RefSeq" id="XP_016254668.1">
    <property type="nucleotide sequence ID" value="XM_016387740.1"/>
</dbReference>
<dbReference type="InterPro" id="IPR001155">
    <property type="entry name" value="OxRdtase_FMN_N"/>
</dbReference>
<gene>
    <name evidence="6" type="ORF">PV07_01230</name>
</gene>
<dbReference type="Gene3D" id="3.20.20.70">
    <property type="entry name" value="Aldolase class I"/>
    <property type="match status" value="1"/>
</dbReference>
<dbReference type="SUPFAM" id="SSF51395">
    <property type="entry name" value="FMN-linked oxidoreductases"/>
    <property type="match status" value="1"/>
</dbReference>
<evidence type="ECO:0000256" key="1">
    <source>
        <dbReference type="ARBA" id="ARBA00005979"/>
    </source>
</evidence>
<dbReference type="Pfam" id="PF00724">
    <property type="entry name" value="Oxidored_FMN"/>
    <property type="match status" value="1"/>
</dbReference>
<evidence type="ECO:0000313" key="6">
    <source>
        <dbReference type="EMBL" id="KIW34452.1"/>
    </source>
</evidence>
<dbReference type="Proteomes" id="UP000054466">
    <property type="component" value="Unassembled WGS sequence"/>
</dbReference>
<keyword evidence="3" id="KW-0288">FMN</keyword>
<dbReference type="VEuPathDB" id="FungiDB:PV07_01230"/>
<dbReference type="PANTHER" id="PTHR43656">
    <property type="entry name" value="BINDING OXIDOREDUCTASE, PUTATIVE (AFU_ORTHOLOGUE AFUA_2G08260)-RELATED"/>
    <property type="match status" value="1"/>
</dbReference>
<evidence type="ECO:0000313" key="7">
    <source>
        <dbReference type="Proteomes" id="UP000054466"/>
    </source>
</evidence>
<dbReference type="AlphaFoldDB" id="A0A0D2BA67"/>
<dbReference type="GeneID" id="27340424"/>
<dbReference type="HOGENOM" id="CLU_012153_6_3_1"/>
<dbReference type="CDD" id="cd04733">
    <property type="entry name" value="OYE_like_2_FMN"/>
    <property type="match status" value="1"/>
</dbReference>